<reference evidence="4 5" key="1">
    <citation type="submission" date="2022-01" db="EMBL/GenBank/DDBJ databases">
        <title>Whole genome-based taxonomy of the Shewanellaceae.</title>
        <authorList>
            <person name="Martin-Rodriguez A.J."/>
        </authorList>
    </citation>
    <scope>NUCLEOTIDE SEQUENCE [LARGE SCALE GENOMIC DNA]</scope>
    <source>
        <strain evidence="4 5">DSM 24955</strain>
    </source>
</reference>
<dbReference type="RefSeq" id="WP_248955244.1">
    <property type="nucleotide sequence ID" value="NZ_JAKIKU010000003.1"/>
</dbReference>
<evidence type="ECO:0000259" key="3">
    <source>
        <dbReference type="Pfam" id="PF06283"/>
    </source>
</evidence>
<dbReference type="InterPro" id="IPR029062">
    <property type="entry name" value="Class_I_gatase-like"/>
</dbReference>
<dbReference type="PANTHER" id="PTHR40469:SF2">
    <property type="entry name" value="GALACTOSE-BINDING DOMAIN-LIKE SUPERFAMILY PROTEIN"/>
    <property type="match status" value="1"/>
</dbReference>
<dbReference type="Proteomes" id="UP001202134">
    <property type="component" value="Unassembled WGS sequence"/>
</dbReference>
<feature type="region of interest" description="Disordered" evidence="1">
    <location>
        <begin position="312"/>
        <end position="331"/>
    </location>
</feature>
<keyword evidence="2" id="KW-0732">Signal</keyword>
<feature type="signal peptide" evidence="2">
    <location>
        <begin position="1"/>
        <end position="23"/>
    </location>
</feature>
<evidence type="ECO:0000256" key="2">
    <source>
        <dbReference type="SAM" id="SignalP"/>
    </source>
</evidence>
<evidence type="ECO:0000256" key="1">
    <source>
        <dbReference type="SAM" id="MobiDB-lite"/>
    </source>
</evidence>
<dbReference type="Pfam" id="PF06283">
    <property type="entry name" value="ThuA"/>
    <property type="match status" value="1"/>
</dbReference>
<organism evidence="4 5">
    <name type="scientific">Shewanella electrodiphila</name>
    <dbReference type="NCBI Taxonomy" id="934143"/>
    <lineage>
        <taxon>Bacteria</taxon>
        <taxon>Pseudomonadati</taxon>
        <taxon>Pseudomonadota</taxon>
        <taxon>Gammaproteobacteria</taxon>
        <taxon>Alteromonadales</taxon>
        <taxon>Shewanellaceae</taxon>
        <taxon>Shewanella</taxon>
    </lineage>
</organism>
<name>A0ABT0KNW7_9GAMM</name>
<dbReference type="EMBL" id="JAKIKU010000003">
    <property type="protein sequence ID" value="MCL1045050.1"/>
    <property type="molecule type" value="Genomic_DNA"/>
</dbReference>
<evidence type="ECO:0000313" key="4">
    <source>
        <dbReference type="EMBL" id="MCL1045050.1"/>
    </source>
</evidence>
<dbReference type="SUPFAM" id="SSF52317">
    <property type="entry name" value="Class I glutamine amidotransferase-like"/>
    <property type="match status" value="1"/>
</dbReference>
<keyword evidence="5" id="KW-1185">Reference proteome</keyword>
<dbReference type="Gene3D" id="3.40.50.880">
    <property type="match status" value="1"/>
</dbReference>
<accession>A0ABT0KNW7</accession>
<gene>
    <name evidence="4" type="ORF">L2737_06855</name>
</gene>
<evidence type="ECO:0000313" key="5">
    <source>
        <dbReference type="Proteomes" id="UP001202134"/>
    </source>
</evidence>
<comment type="caution">
    <text evidence="4">The sequence shown here is derived from an EMBL/GenBank/DDBJ whole genome shotgun (WGS) entry which is preliminary data.</text>
</comment>
<sequence>MNKTISIVTLMMCVSCASSNATASVITDTNISKLNALILDGQNNHTVWPKSTVMMKQYLEDSDLFTVDVYRTKPTWKGESESQYYDLHSDNSQFHVSTPEKDLSFNPNFSDYDVVISNLGFKAASWSKGTQDAFETYMENGGGFVSVHAADNTFPQWLAFNKMIGLGGWGGRDESNGPYLYYDEKGKLIRETQKGSGGTHGKQHELQITTRAEHPIVEGLPAIWMHTKDECYGRLRGPAENITILATAHCTKDQKGTGKHEPMLMTVHYGQGRIFHTTLGHGSAAFESVGFITTFLRGVEWSATGKVSQTIPDDFPSKNKSQKRVFTLNQD</sequence>
<dbReference type="InterPro" id="IPR029010">
    <property type="entry name" value="ThuA-like"/>
</dbReference>
<feature type="chain" id="PRO_5046899949" evidence="2">
    <location>
        <begin position="24"/>
        <end position="331"/>
    </location>
</feature>
<feature type="domain" description="ThuA-like" evidence="3">
    <location>
        <begin position="67"/>
        <end position="301"/>
    </location>
</feature>
<dbReference type="PANTHER" id="PTHR40469">
    <property type="entry name" value="SECRETED GLYCOSYL HYDROLASE"/>
    <property type="match status" value="1"/>
</dbReference>
<proteinExistence type="predicted"/>
<protein>
    <submittedName>
        <fullName evidence="4">ThuA domain-containing protein</fullName>
    </submittedName>
</protein>